<evidence type="ECO:0000256" key="6">
    <source>
        <dbReference type="ARBA" id="ARBA00032248"/>
    </source>
</evidence>
<evidence type="ECO:0000313" key="10">
    <source>
        <dbReference type="EMBL" id="SFV85243.1"/>
    </source>
</evidence>
<dbReference type="AlphaFoldDB" id="A0A1W1DUN9"/>
<dbReference type="InterPro" id="IPR004843">
    <property type="entry name" value="Calcineurin-like_PHP"/>
</dbReference>
<name>A0A1W1DUN9_9ZZZZ</name>
<dbReference type="EC" id="3.6.1.41" evidence="3"/>
<evidence type="ECO:0000256" key="5">
    <source>
        <dbReference type="ARBA" id="ARBA00031248"/>
    </source>
</evidence>
<sequence length="265" mass="29918">MSDYLIGDIQGCFDSLQLLLKKAKFSTDKDRLFFLGDVVNRGTQSLATLRFIKDLGDNAKMLLGNHDFHLLACAFGSRTPSNKDTFSDILDAKDSSELVDFLRQQPLVIAHKNALLVHAGIPPIWDKSTLLAQTAIVEKHLQGNKAGAFIDDMYDNRPHTWTDDLSEMDACRYTINACMRMRFCQADGTLEFKGKMGVETAPKGFKAWFLHKKRPLKKTDIFFGHWSTLTDITQPHIYPMDDGCAWGGALSMIRFKDKKIFSVNC</sequence>
<reference evidence="10" key="1">
    <citation type="submission" date="2016-10" db="EMBL/GenBank/DDBJ databases">
        <authorList>
            <person name="de Groot N.N."/>
        </authorList>
    </citation>
    <scope>NUCLEOTIDE SEQUENCE</scope>
</reference>
<dbReference type="EMBL" id="FPHY01000018">
    <property type="protein sequence ID" value="SFV85243.1"/>
    <property type="molecule type" value="Genomic_DNA"/>
</dbReference>
<evidence type="ECO:0000256" key="4">
    <source>
        <dbReference type="ARBA" id="ARBA00022801"/>
    </source>
</evidence>
<evidence type="ECO:0000256" key="7">
    <source>
        <dbReference type="ARBA" id="ARBA00033210"/>
    </source>
</evidence>
<dbReference type="InterPro" id="IPR029052">
    <property type="entry name" value="Metallo-depent_PP-like"/>
</dbReference>
<dbReference type="Gene3D" id="3.60.21.10">
    <property type="match status" value="1"/>
</dbReference>
<dbReference type="SUPFAM" id="SSF56300">
    <property type="entry name" value="Metallo-dependent phosphatases"/>
    <property type="match status" value="1"/>
</dbReference>
<accession>A0A1W1DUN9</accession>
<dbReference type="PIRSF" id="PIRSF000903">
    <property type="entry name" value="B5n-ttraPtase_sm"/>
    <property type="match status" value="1"/>
</dbReference>
<dbReference type="NCBIfam" id="NF001204">
    <property type="entry name" value="PRK00166.1"/>
    <property type="match status" value="1"/>
</dbReference>
<proteinExistence type="inferred from homology"/>
<evidence type="ECO:0000256" key="8">
    <source>
        <dbReference type="ARBA" id="ARBA00049417"/>
    </source>
</evidence>
<protein>
    <recommendedName>
        <fullName evidence="3">bis(5'-nucleosyl)-tetraphosphatase (symmetrical)</fullName>
        <ecNumber evidence="3">3.6.1.41</ecNumber>
    </recommendedName>
    <alternativeName>
        <fullName evidence="6">Ap4A hydrolase</fullName>
    </alternativeName>
    <alternativeName>
        <fullName evidence="5">Diadenosine 5',5'''-P1,P4-tetraphosphate pyrophosphohydrolase</fullName>
    </alternativeName>
    <alternativeName>
        <fullName evidence="7">Diadenosine tetraphosphatase</fullName>
    </alternativeName>
</protein>
<comment type="similarity">
    <text evidence="2">Belongs to the Ap4A hydrolase family.</text>
</comment>
<keyword evidence="4 10" id="KW-0378">Hydrolase</keyword>
<dbReference type="PANTHER" id="PTHR40942:SF4">
    <property type="entry name" value="CYTOCHROME C5"/>
    <property type="match status" value="1"/>
</dbReference>
<evidence type="ECO:0000259" key="9">
    <source>
        <dbReference type="Pfam" id="PF00149"/>
    </source>
</evidence>
<dbReference type="Pfam" id="PF00149">
    <property type="entry name" value="Metallophos"/>
    <property type="match status" value="1"/>
</dbReference>
<evidence type="ECO:0000256" key="3">
    <source>
        <dbReference type="ARBA" id="ARBA00012506"/>
    </source>
</evidence>
<organism evidence="10">
    <name type="scientific">hydrothermal vent metagenome</name>
    <dbReference type="NCBI Taxonomy" id="652676"/>
    <lineage>
        <taxon>unclassified sequences</taxon>
        <taxon>metagenomes</taxon>
        <taxon>ecological metagenomes</taxon>
    </lineage>
</organism>
<feature type="domain" description="Calcineurin-like phosphoesterase" evidence="9">
    <location>
        <begin position="5"/>
        <end position="124"/>
    </location>
</feature>
<comment type="catalytic activity">
    <reaction evidence="8">
        <text>P(1),P(4)-bis(5'-adenosyl) tetraphosphate + H2O = 2 ADP + 2 H(+)</text>
        <dbReference type="Rhea" id="RHEA:24252"/>
        <dbReference type="ChEBI" id="CHEBI:15377"/>
        <dbReference type="ChEBI" id="CHEBI:15378"/>
        <dbReference type="ChEBI" id="CHEBI:58141"/>
        <dbReference type="ChEBI" id="CHEBI:456216"/>
        <dbReference type="EC" id="3.6.1.41"/>
    </reaction>
</comment>
<evidence type="ECO:0000256" key="1">
    <source>
        <dbReference type="ARBA" id="ARBA00003413"/>
    </source>
</evidence>
<comment type="function">
    <text evidence="1">Hydrolyzes diadenosine 5',5'''-P1,P4-tetraphosphate to yield ADP.</text>
</comment>
<dbReference type="GO" id="GO:0008803">
    <property type="term" value="F:bis(5'-nucleosyl)-tetraphosphatase (symmetrical) activity"/>
    <property type="evidence" value="ECO:0007669"/>
    <property type="project" value="UniProtKB-EC"/>
</dbReference>
<dbReference type="InterPro" id="IPR004617">
    <property type="entry name" value="ApaH"/>
</dbReference>
<gene>
    <name evidence="10" type="ORF">MNB_SUP05-SYMBIONT-4-1322</name>
</gene>
<dbReference type="PANTHER" id="PTHR40942">
    <property type="match status" value="1"/>
</dbReference>
<evidence type="ECO:0000256" key="2">
    <source>
        <dbReference type="ARBA" id="ARBA00005419"/>
    </source>
</evidence>
<dbReference type="NCBIfam" id="TIGR00668">
    <property type="entry name" value="apaH"/>
    <property type="match status" value="1"/>
</dbReference>